<keyword evidence="10" id="KW-1185">Reference proteome</keyword>
<dbReference type="Pfam" id="PF02687">
    <property type="entry name" value="FtsX"/>
    <property type="match status" value="2"/>
</dbReference>
<dbReference type="Proteomes" id="UP000198541">
    <property type="component" value="Unassembled WGS sequence"/>
</dbReference>
<keyword evidence="2" id="KW-1003">Cell membrane</keyword>
<dbReference type="GO" id="GO:0005886">
    <property type="term" value="C:plasma membrane"/>
    <property type="evidence" value="ECO:0007669"/>
    <property type="project" value="UniProtKB-SubCell"/>
</dbReference>
<feature type="transmembrane region" description="Helical" evidence="7">
    <location>
        <begin position="353"/>
        <end position="370"/>
    </location>
</feature>
<organism evidence="9 10">
    <name type="scientific">Actinomyces ruminicola</name>
    <dbReference type="NCBI Taxonomy" id="332524"/>
    <lineage>
        <taxon>Bacteria</taxon>
        <taxon>Bacillati</taxon>
        <taxon>Actinomycetota</taxon>
        <taxon>Actinomycetes</taxon>
        <taxon>Actinomycetales</taxon>
        <taxon>Actinomycetaceae</taxon>
        <taxon>Actinomyces</taxon>
    </lineage>
</organism>
<name>A0A1H0FLD2_9ACTO</name>
<evidence type="ECO:0000313" key="9">
    <source>
        <dbReference type="EMBL" id="SDN95578.1"/>
    </source>
</evidence>
<dbReference type="GO" id="GO:0022857">
    <property type="term" value="F:transmembrane transporter activity"/>
    <property type="evidence" value="ECO:0007669"/>
    <property type="project" value="TreeGrafter"/>
</dbReference>
<dbReference type="EMBL" id="FNIM01000034">
    <property type="protein sequence ID" value="SDN95578.1"/>
    <property type="molecule type" value="Genomic_DNA"/>
</dbReference>
<evidence type="ECO:0000256" key="5">
    <source>
        <dbReference type="ARBA" id="ARBA00023136"/>
    </source>
</evidence>
<feature type="domain" description="ABC3 transporter permease C-terminal" evidence="8">
    <location>
        <begin position="703"/>
        <end position="819"/>
    </location>
</feature>
<sequence length="830" mass="84653">MPAMLDLRRTVAALVAVAMSAALIVVSLIISDSSTAQMTAAARASVGDADVVVIADSHDDATDGTLPEQAVRDVAALDGVASVRPYIEGSTWIVHPAGSAYSTHPFVLEVPEIGGGTRLMSGRLPEKEGEVALSPAAAQAQDLEVGSTVSFKKAFTDAENSSTATVVGIIQAGAEITRRGAASEYVFATAEERAVLGVPETPVVLYVTGSAGANSATLMNSVEQAAKHSQPGASVYAASDIAVMRTSEQSAVDSLTMTLFQLLGPACAVVAGIVIATTFSTLVARQARQTGLLRCVGATRRQVLGSVLRTGLITGLLGSVLGTGLGIGLAALVSREGLVEGLEWRYFTVSWRSLLLGALIGTVVTLVAVLRPARRATRVSPLVALTGQVSDERSLSRRRVVGAIAGLVVVVIGLVITGLSIQVRAVEYTAVGAVILVLGVLAGLPLLVIGACRATERFVGGARRPVLQLATRNLARNPGRAAATTASLLVSVAVASTLVTGLASVRASMDGYINSGSPIDIRVNAIPADADTSALTARVESADDVDRTVLVSMLDVRISPEAIGGNEITVSAVDVAEVSPVIRSHTGLEGLNDNTLIVGGIYHLPEGTPVTLTGPAGSAELTVHVEEGGFGPVITPAVAKKLVGDNLTSSSLWVRTVGDGSNAATGSQVRQLLQGEGYVITTAAASRTTFTNYINWIIAVIVVVLAFTLLITLSGMANTTDVSVLERVREIGVLRATGVQRRQVGGLFITEAALTSLLGGVIGVVLGTVLGLAGVAAAMGTAAGSNLVLQVPWLGLAGILMAAAAIGVLAALRPAGRAAAVAPVRALAQE</sequence>
<dbReference type="RefSeq" id="WP_092538242.1">
    <property type="nucleotide sequence ID" value="NZ_FNIM01000034.1"/>
</dbReference>
<feature type="transmembrane region" description="Helical" evidence="7">
    <location>
        <begin position="428"/>
        <end position="449"/>
    </location>
</feature>
<evidence type="ECO:0000256" key="4">
    <source>
        <dbReference type="ARBA" id="ARBA00022989"/>
    </source>
</evidence>
<feature type="transmembrane region" description="Helical" evidence="7">
    <location>
        <begin position="400"/>
        <end position="422"/>
    </location>
</feature>
<keyword evidence="5 7" id="KW-0472">Membrane</keyword>
<evidence type="ECO:0000313" key="10">
    <source>
        <dbReference type="Proteomes" id="UP000198541"/>
    </source>
</evidence>
<feature type="transmembrane region" description="Helical" evidence="7">
    <location>
        <begin position="481"/>
        <end position="505"/>
    </location>
</feature>
<gene>
    <name evidence="9" type="ORF">SAMN05216355_1342</name>
</gene>
<keyword evidence="4 7" id="KW-1133">Transmembrane helix</keyword>
<dbReference type="AlphaFoldDB" id="A0A1H0FLD2"/>
<feature type="transmembrane region" description="Helical" evidence="7">
    <location>
        <begin position="791"/>
        <end position="812"/>
    </location>
</feature>
<comment type="similarity">
    <text evidence="6">Belongs to the ABC-4 integral membrane protein family.</text>
</comment>
<evidence type="ECO:0000256" key="2">
    <source>
        <dbReference type="ARBA" id="ARBA00022475"/>
    </source>
</evidence>
<feature type="transmembrane region" description="Helical" evidence="7">
    <location>
        <begin position="262"/>
        <end position="284"/>
    </location>
</feature>
<feature type="domain" description="ABC3 transporter permease C-terminal" evidence="8">
    <location>
        <begin position="268"/>
        <end position="381"/>
    </location>
</feature>
<feature type="transmembrane region" description="Helical" evidence="7">
    <location>
        <begin position="693"/>
        <end position="713"/>
    </location>
</feature>
<feature type="transmembrane region" description="Helical" evidence="7">
    <location>
        <begin position="757"/>
        <end position="779"/>
    </location>
</feature>
<evidence type="ECO:0000256" key="3">
    <source>
        <dbReference type="ARBA" id="ARBA00022692"/>
    </source>
</evidence>
<evidence type="ECO:0000259" key="8">
    <source>
        <dbReference type="Pfam" id="PF02687"/>
    </source>
</evidence>
<evidence type="ECO:0000256" key="1">
    <source>
        <dbReference type="ARBA" id="ARBA00004651"/>
    </source>
</evidence>
<dbReference type="PANTHER" id="PTHR30572">
    <property type="entry name" value="MEMBRANE COMPONENT OF TRANSPORTER-RELATED"/>
    <property type="match status" value="1"/>
</dbReference>
<protein>
    <submittedName>
        <fullName evidence="9">Putative ABC transport system permease protein</fullName>
    </submittedName>
</protein>
<reference evidence="10" key="1">
    <citation type="submission" date="2016-10" db="EMBL/GenBank/DDBJ databases">
        <authorList>
            <person name="Varghese N."/>
            <person name="Submissions S."/>
        </authorList>
    </citation>
    <scope>NUCLEOTIDE SEQUENCE [LARGE SCALE GENOMIC DNA]</scope>
    <source>
        <strain evidence="10">DSM 27982</strain>
    </source>
</reference>
<dbReference type="PANTHER" id="PTHR30572:SF4">
    <property type="entry name" value="ABC TRANSPORTER PERMEASE YTRF"/>
    <property type="match status" value="1"/>
</dbReference>
<proteinExistence type="inferred from homology"/>
<evidence type="ECO:0000256" key="6">
    <source>
        <dbReference type="ARBA" id="ARBA00038076"/>
    </source>
</evidence>
<accession>A0A1H0FLD2</accession>
<dbReference type="InterPro" id="IPR003838">
    <property type="entry name" value="ABC3_permease_C"/>
</dbReference>
<feature type="transmembrane region" description="Helical" evidence="7">
    <location>
        <begin position="310"/>
        <end position="333"/>
    </location>
</feature>
<keyword evidence="3 7" id="KW-0812">Transmembrane</keyword>
<dbReference type="InterPro" id="IPR050250">
    <property type="entry name" value="Macrolide_Exporter_MacB"/>
</dbReference>
<evidence type="ECO:0000256" key="7">
    <source>
        <dbReference type="SAM" id="Phobius"/>
    </source>
</evidence>
<comment type="subcellular location">
    <subcellularLocation>
        <location evidence="1">Cell membrane</location>
        <topology evidence="1">Multi-pass membrane protein</topology>
    </subcellularLocation>
</comment>